<feature type="compositionally biased region" description="Basic and acidic residues" evidence="1">
    <location>
        <begin position="75"/>
        <end position="88"/>
    </location>
</feature>
<proteinExistence type="predicted"/>
<evidence type="ECO:0000313" key="2">
    <source>
        <dbReference type="EMBL" id="KAJ9557944.1"/>
    </source>
</evidence>
<feature type="region of interest" description="Disordered" evidence="1">
    <location>
        <begin position="28"/>
        <end position="107"/>
    </location>
</feature>
<sequence>MVDDHFSRKHSSQQLHKLIRINRKLMTKIASSDTTNTNSENDENKNELKPEIKSTDASISDGDNFFFNLSSENSKNAKEVANEPHPNETDLAEMDYTPARKKSPIHN</sequence>
<dbReference type="Proteomes" id="UP001172457">
    <property type="component" value="Chromosome 3"/>
</dbReference>
<dbReference type="InterPro" id="IPR049306">
    <property type="entry name" value="GLV1-2"/>
</dbReference>
<comment type="caution">
    <text evidence="2">The sequence shown here is derived from an EMBL/GenBank/DDBJ whole genome shotgun (WGS) entry which is preliminary data.</text>
</comment>
<keyword evidence="3" id="KW-1185">Reference proteome</keyword>
<accession>A0AA38WQ35</accession>
<evidence type="ECO:0000313" key="3">
    <source>
        <dbReference type="Proteomes" id="UP001172457"/>
    </source>
</evidence>
<dbReference type="Pfam" id="PF21529">
    <property type="entry name" value="GLV1-2"/>
    <property type="match status" value="1"/>
</dbReference>
<reference evidence="2" key="1">
    <citation type="submission" date="2023-03" db="EMBL/GenBank/DDBJ databases">
        <title>Chromosome-scale reference genome and RAD-based genetic map of yellow starthistle (Centaurea solstitialis) reveal putative structural variation and QTLs associated with invader traits.</title>
        <authorList>
            <person name="Reatini B."/>
            <person name="Cang F.A."/>
            <person name="Jiang Q."/>
            <person name="Mckibben M.T.W."/>
            <person name="Barker M.S."/>
            <person name="Rieseberg L.H."/>
            <person name="Dlugosch K.M."/>
        </authorList>
    </citation>
    <scope>NUCLEOTIDE SEQUENCE</scope>
    <source>
        <strain evidence="2">CAN-66</strain>
        <tissue evidence="2">Leaf</tissue>
    </source>
</reference>
<gene>
    <name evidence="2" type="ORF">OSB04_012558</name>
</gene>
<evidence type="ECO:0000256" key="1">
    <source>
        <dbReference type="SAM" id="MobiDB-lite"/>
    </source>
</evidence>
<organism evidence="2 3">
    <name type="scientific">Centaurea solstitialis</name>
    <name type="common">yellow star-thistle</name>
    <dbReference type="NCBI Taxonomy" id="347529"/>
    <lineage>
        <taxon>Eukaryota</taxon>
        <taxon>Viridiplantae</taxon>
        <taxon>Streptophyta</taxon>
        <taxon>Embryophyta</taxon>
        <taxon>Tracheophyta</taxon>
        <taxon>Spermatophyta</taxon>
        <taxon>Magnoliopsida</taxon>
        <taxon>eudicotyledons</taxon>
        <taxon>Gunneridae</taxon>
        <taxon>Pentapetalae</taxon>
        <taxon>asterids</taxon>
        <taxon>campanulids</taxon>
        <taxon>Asterales</taxon>
        <taxon>Asteraceae</taxon>
        <taxon>Carduoideae</taxon>
        <taxon>Cardueae</taxon>
        <taxon>Centaureinae</taxon>
        <taxon>Centaurea</taxon>
    </lineage>
</organism>
<feature type="compositionally biased region" description="Basic and acidic residues" evidence="1">
    <location>
        <begin position="42"/>
        <end position="54"/>
    </location>
</feature>
<name>A0AA38WQ35_9ASTR</name>
<dbReference type="EMBL" id="JARYMX010000003">
    <property type="protein sequence ID" value="KAJ9557944.1"/>
    <property type="molecule type" value="Genomic_DNA"/>
</dbReference>
<dbReference type="AlphaFoldDB" id="A0AA38WQ35"/>
<protein>
    <submittedName>
        <fullName evidence="2">Uncharacterized protein</fullName>
    </submittedName>
</protein>